<evidence type="ECO:0000313" key="2">
    <source>
        <dbReference type="Proteomes" id="UP000027154"/>
    </source>
</evidence>
<sequence>MDGFNSLTDVEAVQTVLNKSLRLTSLTQALICVLLLAISHTALASECFNIKVTKPIKIDDKTGLLQSLKFEQVKLLHKDKSGICLPTRDTYILSFSEGSPFIATRLKGHTPEITLLEKSKNYYALIKFYAGNKLQVLKGYQIINSELYALTNFTLSSNVSNISIDEGVISVKNTKLVEDHSIDSVTLYNFDLSGVSVKH</sequence>
<reference evidence="1 2" key="1">
    <citation type="submission" date="2014-04" db="EMBL/GenBank/DDBJ databases">
        <title>Pseudoalteromonas galatheae sp. nov., isolated from a deep-sea polychaete near Canal Concepcion, Chile.</title>
        <authorList>
            <person name="Machado H.R."/>
            <person name="Gram L."/>
            <person name="Vynne N.G."/>
        </authorList>
    </citation>
    <scope>NUCLEOTIDE SEQUENCE [LARGE SCALE GENOMIC DNA]</scope>
    <source>
        <strain evidence="1 2">KMM216</strain>
    </source>
</reference>
<evidence type="ECO:0000313" key="1">
    <source>
        <dbReference type="EMBL" id="KDC53108.1"/>
    </source>
</evidence>
<accession>A0ABD3YDN1</accession>
<proteinExistence type="predicted"/>
<comment type="caution">
    <text evidence="1">The sequence shown here is derived from an EMBL/GenBank/DDBJ whole genome shotgun (WGS) entry which is preliminary data.</text>
</comment>
<dbReference type="AlphaFoldDB" id="A0ABD3YDN1"/>
<gene>
    <name evidence="1" type="ORF">DC53_02120</name>
</gene>
<dbReference type="Proteomes" id="UP000027154">
    <property type="component" value="Unassembled WGS sequence"/>
</dbReference>
<name>A0ABD3YDN1_9GAMM</name>
<protein>
    <recommendedName>
        <fullName evidence="3">Auto-transporter adhesin head GIN domain-containing protein</fullName>
    </recommendedName>
</protein>
<dbReference type="EMBL" id="JJNZ01000007">
    <property type="protein sequence ID" value="KDC53108.1"/>
    <property type="molecule type" value="Genomic_DNA"/>
</dbReference>
<evidence type="ECO:0008006" key="3">
    <source>
        <dbReference type="Google" id="ProtNLM"/>
    </source>
</evidence>
<organism evidence="1 2">
    <name type="scientific">Pseudoalteromonas fuliginea</name>
    <dbReference type="NCBI Taxonomy" id="1872678"/>
    <lineage>
        <taxon>Bacteria</taxon>
        <taxon>Pseudomonadati</taxon>
        <taxon>Pseudomonadota</taxon>
        <taxon>Gammaproteobacteria</taxon>
        <taxon>Alteromonadales</taxon>
        <taxon>Pseudoalteromonadaceae</taxon>
        <taxon>Pseudoalteromonas</taxon>
    </lineage>
</organism>